<sequence>MSALAWLAAGVAAHDSGFDTCVRDPSSREEWARCREHLHLLDDTGAQLPACRSCCSPWVSPDEHECGPGWCAVDEIPDGVHMPDVPEPTHPGASWEEISEAVAERMTRMIVEVLPDVEFVFVDQPLAPRPPSMLPAYLRHLDLLYRGLHRDQALLRYVRVT</sequence>
<comment type="caution">
    <text evidence="1">The sequence shown here is derived from an EMBL/GenBank/DDBJ whole genome shotgun (WGS) entry which is preliminary data.</text>
</comment>
<organism evidence="1 2">
    <name type="scientific">Umezawaea tangerina</name>
    <dbReference type="NCBI Taxonomy" id="84725"/>
    <lineage>
        <taxon>Bacteria</taxon>
        <taxon>Bacillati</taxon>
        <taxon>Actinomycetota</taxon>
        <taxon>Actinomycetes</taxon>
        <taxon>Pseudonocardiales</taxon>
        <taxon>Pseudonocardiaceae</taxon>
        <taxon>Umezawaea</taxon>
    </lineage>
</organism>
<dbReference type="EMBL" id="PVTF01000014">
    <property type="protein sequence ID" value="PRY35360.1"/>
    <property type="molecule type" value="Genomic_DNA"/>
</dbReference>
<dbReference type="Proteomes" id="UP000239494">
    <property type="component" value="Unassembled WGS sequence"/>
</dbReference>
<evidence type="ECO:0000313" key="2">
    <source>
        <dbReference type="Proteomes" id="UP000239494"/>
    </source>
</evidence>
<keyword evidence="2" id="KW-1185">Reference proteome</keyword>
<evidence type="ECO:0000313" key="1">
    <source>
        <dbReference type="EMBL" id="PRY35360.1"/>
    </source>
</evidence>
<name>A0A2T0SPM5_9PSEU</name>
<dbReference type="RefSeq" id="WP_106193892.1">
    <property type="nucleotide sequence ID" value="NZ_PVTF01000014.1"/>
</dbReference>
<dbReference type="AlphaFoldDB" id="A0A2T0SPM5"/>
<gene>
    <name evidence="1" type="ORF">CLV43_114278</name>
</gene>
<protein>
    <submittedName>
        <fullName evidence="1">Uncharacterized protein</fullName>
    </submittedName>
</protein>
<proteinExistence type="predicted"/>
<reference evidence="1 2" key="1">
    <citation type="submission" date="2018-03" db="EMBL/GenBank/DDBJ databases">
        <title>Genomic Encyclopedia of Archaeal and Bacterial Type Strains, Phase II (KMG-II): from individual species to whole genera.</title>
        <authorList>
            <person name="Goeker M."/>
        </authorList>
    </citation>
    <scope>NUCLEOTIDE SEQUENCE [LARGE SCALE GENOMIC DNA]</scope>
    <source>
        <strain evidence="1 2">DSM 44720</strain>
    </source>
</reference>
<accession>A0A2T0SPM5</accession>